<keyword evidence="1" id="KW-1133">Transmembrane helix</keyword>
<dbReference type="SUPFAM" id="SSF50952">
    <property type="entry name" value="Soluble quinoprotein glucose dehydrogenase"/>
    <property type="match status" value="1"/>
</dbReference>
<evidence type="ECO:0000313" key="4">
    <source>
        <dbReference type="Proteomes" id="UP000245790"/>
    </source>
</evidence>
<feature type="transmembrane region" description="Helical" evidence="1">
    <location>
        <begin position="50"/>
        <end position="72"/>
    </location>
</feature>
<protein>
    <submittedName>
        <fullName evidence="3">Glucose/arabinose dehydrogenase</fullName>
    </submittedName>
</protein>
<reference evidence="3 4" key="1">
    <citation type="submission" date="2018-05" db="EMBL/GenBank/DDBJ databases">
        <title>Genomic Encyclopedia of Type Strains, Phase IV (KMG-IV): sequencing the most valuable type-strain genomes for metagenomic binning, comparative biology and taxonomic classification.</title>
        <authorList>
            <person name="Goeker M."/>
        </authorList>
    </citation>
    <scope>NUCLEOTIDE SEQUENCE [LARGE SCALE GENOMIC DNA]</scope>
    <source>
        <strain evidence="3 4">DSM 25350</strain>
    </source>
</reference>
<dbReference type="Proteomes" id="UP000245790">
    <property type="component" value="Unassembled WGS sequence"/>
</dbReference>
<dbReference type="InterPro" id="IPR012938">
    <property type="entry name" value="Glc/Sorbosone_DH"/>
</dbReference>
<dbReference type="RefSeq" id="WP_109761476.1">
    <property type="nucleotide sequence ID" value="NZ_QGGU01000001.1"/>
</dbReference>
<keyword evidence="1" id="KW-0472">Membrane</keyword>
<gene>
    <name evidence="3" type="ORF">C8D97_101204</name>
</gene>
<comment type="caution">
    <text evidence="3">The sequence shown here is derived from an EMBL/GenBank/DDBJ whole genome shotgun (WGS) entry which is preliminary data.</text>
</comment>
<name>A0A316G369_9GAMM</name>
<proteinExistence type="predicted"/>
<dbReference type="OrthoDB" id="9770043at2"/>
<dbReference type="PANTHER" id="PTHR19328:SF75">
    <property type="entry name" value="ALDOSE SUGAR DEHYDROGENASE YLII"/>
    <property type="match status" value="1"/>
</dbReference>
<evidence type="ECO:0000313" key="3">
    <source>
        <dbReference type="EMBL" id="PWK54356.1"/>
    </source>
</evidence>
<dbReference type="Gene3D" id="2.120.10.30">
    <property type="entry name" value="TolB, C-terminal domain"/>
    <property type="match status" value="1"/>
</dbReference>
<organism evidence="3 4">
    <name type="scientific">Pleionea mediterranea</name>
    <dbReference type="NCBI Taxonomy" id="523701"/>
    <lineage>
        <taxon>Bacteria</taxon>
        <taxon>Pseudomonadati</taxon>
        <taxon>Pseudomonadota</taxon>
        <taxon>Gammaproteobacteria</taxon>
        <taxon>Oceanospirillales</taxon>
        <taxon>Pleioneaceae</taxon>
        <taxon>Pleionea</taxon>
    </lineage>
</organism>
<dbReference type="Pfam" id="PF07995">
    <property type="entry name" value="GSDH"/>
    <property type="match status" value="1"/>
</dbReference>
<evidence type="ECO:0000259" key="2">
    <source>
        <dbReference type="Pfam" id="PF07995"/>
    </source>
</evidence>
<keyword evidence="4" id="KW-1185">Reference proteome</keyword>
<accession>A0A316G369</accession>
<sequence length="456" mass="50333">MIQQNMFQQSMFQHSMAQQNMTQLNIAELNKTQQKAPAILRVFTVVINRVSIMTMIGMILAVISLLSANAYAMANNTGLEQTEESYSGQFIIDDKPIHYTAKTLLSGLDHPWSVIELPDGSLLITERSGQLRLFSDGQLSKPVAGLPEVFVMGQAGLFDVVLHPDFANNQTLFLSYAHGTLESNTLRVVRAQLTGTAANESANSALALTNAVPIYDVEPFKNTPVHYGGRMVVLPDNTLLITTGDGFDYREQAQQLTSDMGKVARISFDGGHPLNNPFVNQPKANNTIFTYGHRNPQGLIYDAKRQQIFMHEHGPAGGDEINWLVAGNNYGWPVITHGNDYSGAKISPYAEYKGMEQPLLHWTPSIAPSGMAVYYGEQFPEINGDFLVGALVDKEVRLVRTKNGKVSGADFIQSQQPLFEHLAMRIRDITLGNDGTIYLLTDSDNGKLIAINRSER</sequence>
<dbReference type="InterPro" id="IPR011042">
    <property type="entry name" value="6-blade_b-propeller_TolB-like"/>
</dbReference>
<keyword evidence="1" id="KW-0812">Transmembrane</keyword>
<dbReference type="InterPro" id="IPR011041">
    <property type="entry name" value="Quinoprot_gluc/sorb_DH_b-prop"/>
</dbReference>
<dbReference type="EMBL" id="QGGU01000001">
    <property type="protein sequence ID" value="PWK54356.1"/>
    <property type="molecule type" value="Genomic_DNA"/>
</dbReference>
<feature type="domain" description="Glucose/Sorbosone dehydrogenase" evidence="2">
    <location>
        <begin position="108"/>
        <end position="449"/>
    </location>
</feature>
<dbReference type="AlphaFoldDB" id="A0A316G369"/>
<dbReference type="PANTHER" id="PTHR19328">
    <property type="entry name" value="HEDGEHOG-INTERACTING PROTEIN"/>
    <property type="match status" value="1"/>
</dbReference>
<evidence type="ECO:0000256" key="1">
    <source>
        <dbReference type="SAM" id="Phobius"/>
    </source>
</evidence>